<proteinExistence type="inferred from homology"/>
<comment type="caution">
    <text evidence="11">The sequence shown here is derived from an EMBL/GenBank/DDBJ whole genome shotgun (WGS) entry which is preliminary data.</text>
</comment>
<evidence type="ECO:0000256" key="8">
    <source>
        <dbReference type="ARBA" id="ARBA00023034"/>
    </source>
</evidence>
<protein>
    <submittedName>
        <fullName evidence="11">Nucleotide-diphospho-sugar transferase</fullName>
    </submittedName>
</protein>
<organism evidence="11 12">
    <name type="scientific">Polyplosphaeria fusca</name>
    <dbReference type="NCBI Taxonomy" id="682080"/>
    <lineage>
        <taxon>Eukaryota</taxon>
        <taxon>Fungi</taxon>
        <taxon>Dikarya</taxon>
        <taxon>Ascomycota</taxon>
        <taxon>Pezizomycotina</taxon>
        <taxon>Dothideomycetes</taxon>
        <taxon>Pleosporomycetidae</taxon>
        <taxon>Pleosporales</taxon>
        <taxon>Tetraplosphaeriaceae</taxon>
        <taxon>Polyplosphaeria</taxon>
    </lineage>
</organism>
<keyword evidence="7 10" id="KW-1133">Transmembrane helix</keyword>
<dbReference type="GO" id="GO:0000026">
    <property type="term" value="F:alpha-1,2-mannosyltransferase activity"/>
    <property type="evidence" value="ECO:0007669"/>
    <property type="project" value="TreeGrafter"/>
</dbReference>
<feature type="transmembrane region" description="Helical" evidence="10">
    <location>
        <begin position="7"/>
        <end position="26"/>
    </location>
</feature>
<keyword evidence="6" id="KW-0735">Signal-anchor</keyword>
<evidence type="ECO:0000256" key="7">
    <source>
        <dbReference type="ARBA" id="ARBA00022989"/>
    </source>
</evidence>
<dbReference type="EMBL" id="ML996138">
    <property type="protein sequence ID" value="KAF2735185.1"/>
    <property type="molecule type" value="Genomic_DNA"/>
</dbReference>
<dbReference type="Proteomes" id="UP000799444">
    <property type="component" value="Unassembled WGS sequence"/>
</dbReference>
<dbReference type="SUPFAM" id="SSF53448">
    <property type="entry name" value="Nucleotide-diphospho-sugar transferases"/>
    <property type="match status" value="1"/>
</dbReference>
<evidence type="ECO:0000256" key="3">
    <source>
        <dbReference type="ARBA" id="ARBA00009105"/>
    </source>
</evidence>
<dbReference type="OrthoDB" id="430354at2759"/>
<dbReference type="GO" id="GO:0046354">
    <property type="term" value="P:mannan biosynthetic process"/>
    <property type="evidence" value="ECO:0007669"/>
    <property type="project" value="TreeGrafter"/>
</dbReference>
<evidence type="ECO:0000256" key="2">
    <source>
        <dbReference type="ARBA" id="ARBA00004922"/>
    </source>
</evidence>
<evidence type="ECO:0000256" key="1">
    <source>
        <dbReference type="ARBA" id="ARBA00004323"/>
    </source>
</evidence>
<dbReference type="PANTHER" id="PTHR31646">
    <property type="entry name" value="ALPHA-1,2-MANNOSYLTRANSFERASE MNN2"/>
    <property type="match status" value="1"/>
</dbReference>
<evidence type="ECO:0000256" key="10">
    <source>
        <dbReference type="SAM" id="Phobius"/>
    </source>
</evidence>
<gene>
    <name evidence="11" type="ORF">EJ04DRAFT_435436</name>
</gene>
<evidence type="ECO:0000313" key="11">
    <source>
        <dbReference type="EMBL" id="KAF2735185.1"/>
    </source>
</evidence>
<evidence type="ECO:0000313" key="12">
    <source>
        <dbReference type="Proteomes" id="UP000799444"/>
    </source>
</evidence>
<dbReference type="GO" id="GO:0000139">
    <property type="term" value="C:Golgi membrane"/>
    <property type="evidence" value="ECO:0007669"/>
    <property type="project" value="UniProtKB-SubCell"/>
</dbReference>
<reference evidence="11" key="1">
    <citation type="journal article" date="2020" name="Stud. Mycol.">
        <title>101 Dothideomycetes genomes: a test case for predicting lifestyles and emergence of pathogens.</title>
        <authorList>
            <person name="Haridas S."/>
            <person name="Albert R."/>
            <person name="Binder M."/>
            <person name="Bloem J."/>
            <person name="Labutti K."/>
            <person name="Salamov A."/>
            <person name="Andreopoulos B."/>
            <person name="Baker S."/>
            <person name="Barry K."/>
            <person name="Bills G."/>
            <person name="Bluhm B."/>
            <person name="Cannon C."/>
            <person name="Castanera R."/>
            <person name="Culley D."/>
            <person name="Daum C."/>
            <person name="Ezra D."/>
            <person name="Gonzalez J."/>
            <person name="Henrissat B."/>
            <person name="Kuo A."/>
            <person name="Liang C."/>
            <person name="Lipzen A."/>
            <person name="Lutzoni F."/>
            <person name="Magnuson J."/>
            <person name="Mondo S."/>
            <person name="Nolan M."/>
            <person name="Ohm R."/>
            <person name="Pangilinan J."/>
            <person name="Park H.-J."/>
            <person name="Ramirez L."/>
            <person name="Alfaro M."/>
            <person name="Sun H."/>
            <person name="Tritt A."/>
            <person name="Yoshinaga Y."/>
            <person name="Zwiers L.-H."/>
            <person name="Turgeon B."/>
            <person name="Goodwin S."/>
            <person name="Spatafora J."/>
            <person name="Crous P."/>
            <person name="Grigoriev I."/>
        </authorList>
    </citation>
    <scope>NUCLEOTIDE SEQUENCE</scope>
    <source>
        <strain evidence="11">CBS 125425</strain>
    </source>
</reference>
<name>A0A9P4QZ87_9PLEO</name>
<dbReference type="PANTHER" id="PTHR31646:SF1">
    <property type="entry name" value="ALPHA-1,2-MANNOSYLTRANSFERASE MNN2"/>
    <property type="match status" value="1"/>
</dbReference>
<evidence type="ECO:0000256" key="6">
    <source>
        <dbReference type="ARBA" id="ARBA00022968"/>
    </source>
</evidence>
<dbReference type="InterPro" id="IPR022751">
    <property type="entry name" value="Alpha_mannosyltransferase"/>
</dbReference>
<comment type="pathway">
    <text evidence="2">Protein modification; protein glycosylation.</text>
</comment>
<sequence length="491" mass="55209">MLIRPTHLTRVGALLVLLFVAGLYFFNTHGWSRPTFDHFNYKIGSASYTAELVPFWKDLAASLEAARPQCPPINVTKGEMSNHDKNWEPLVEKTRPQRITLSEDDEAELEKKHRLMRLAAKRLGPALPIGHGTGIVTTGGLKLFPILLVSLRMLRRTGCTLPVQVFLGDKKEYDEVAQVCETILPTMNARCEVISDVYSQAEGVPPPEHFQFKVLAILFSAFEHVLFLDADAFPAHDPTPLMTSPPYTTHGLVTWPGFYANAASAHFYHIASIPEAPVNRGTESGILLLNKEHHRESLLMMVYYNYYGPKYYYPLQAQGGPGQGDKETFPAGALAANAPGPFYQVRTPPYVIGKHVDGNYRFAGAAQADPLQDYQYSPPPPTHLHKEYSWNNDDKIGAQDAEKAKPRAFFVHTVSQGTKLDPAKLLREGGLAFEADRGDWHRIWGDEEWAVEKFGFDVEKRMWECVQEEACRTDEKLCSDVKSFREKVFGK</sequence>
<keyword evidence="12" id="KW-1185">Reference proteome</keyword>
<evidence type="ECO:0000256" key="9">
    <source>
        <dbReference type="ARBA" id="ARBA00023136"/>
    </source>
</evidence>
<evidence type="ECO:0000256" key="5">
    <source>
        <dbReference type="ARBA" id="ARBA00022692"/>
    </source>
</evidence>
<dbReference type="InterPro" id="IPR029044">
    <property type="entry name" value="Nucleotide-diphossugar_trans"/>
</dbReference>
<dbReference type="Pfam" id="PF11051">
    <property type="entry name" value="Mannosyl_trans3"/>
    <property type="match status" value="2"/>
</dbReference>
<dbReference type="AlphaFoldDB" id="A0A9P4QZ87"/>
<keyword evidence="4 11" id="KW-0808">Transferase</keyword>
<accession>A0A9P4QZ87</accession>
<keyword evidence="5 10" id="KW-0812">Transmembrane</keyword>
<evidence type="ECO:0000256" key="4">
    <source>
        <dbReference type="ARBA" id="ARBA00022679"/>
    </source>
</evidence>
<comment type="similarity">
    <text evidence="3">Belongs to the MNN1/MNT family.</text>
</comment>
<keyword evidence="8" id="KW-0333">Golgi apparatus</keyword>
<keyword evidence="9 10" id="KW-0472">Membrane</keyword>
<comment type="subcellular location">
    <subcellularLocation>
        <location evidence="1">Golgi apparatus membrane</location>
        <topology evidence="1">Single-pass type II membrane protein</topology>
    </subcellularLocation>
</comment>